<accession>A0ABW2F5B3</accession>
<name>A0ABW2F5B3_9BACL</name>
<dbReference type="PANTHER" id="PTHR36849:SF1">
    <property type="entry name" value="CYTOPLASMIC PROTEIN"/>
    <property type="match status" value="1"/>
</dbReference>
<keyword evidence="2" id="KW-1185">Reference proteome</keyword>
<dbReference type="RefSeq" id="WP_378048395.1">
    <property type="nucleotide sequence ID" value="NZ_JBHMDN010000016.1"/>
</dbReference>
<sequence>MGQFKIKRVYEAANDEDGVRVLVDRLWPRGMTKERVGAEAWLKEIAPTPELIRWFGHRPERFEEFRERYLAELKSGSAAPHLNRLRSWAKERDVTLLYGARDERHNQAIVLKRYLEDSADYC</sequence>
<dbReference type="Pfam" id="PF22752">
    <property type="entry name" value="DUF488-N3i"/>
    <property type="match status" value="1"/>
</dbReference>
<dbReference type="InterPro" id="IPR052552">
    <property type="entry name" value="YeaO-like"/>
</dbReference>
<evidence type="ECO:0000313" key="1">
    <source>
        <dbReference type="EMBL" id="MFC7147586.1"/>
    </source>
</evidence>
<dbReference type="Proteomes" id="UP001596378">
    <property type="component" value="Unassembled WGS sequence"/>
</dbReference>
<reference evidence="2" key="1">
    <citation type="journal article" date="2019" name="Int. J. Syst. Evol. Microbiol.">
        <title>The Global Catalogue of Microorganisms (GCM) 10K type strain sequencing project: providing services to taxonomists for standard genome sequencing and annotation.</title>
        <authorList>
            <consortium name="The Broad Institute Genomics Platform"/>
            <consortium name="The Broad Institute Genome Sequencing Center for Infectious Disease"/>
            <person name="Wu L."/>
            <person name="Ma J."/>
        </authorList>
    </citation>
    <scope>NUCLEOTIDE SEQUENCE [LARGE SCALE GENOMIC DNA]</scope>
    <source>
        <strain evidence="2">KCTC 12907</strain>
    </source>
</reference>
<protein>
    <submittedName>
        <fullName evidence="1">DUF488 domain-containing protein</fullName>
    </submittedName>
</protein>
<dbReference type="EMBL" id="JBHTAI010000002">
    <property type="protein sequence ID" value="MFC7147586.1"/>
    <property type="molecule type" value="Genomic_DNA"/>
</dbReference>
<comment type="caution">
    <text evidence="1">The sequence shown here is derived from an EMBL/GenBank/DDBJ whole genome shotgun (WGS) entry which is preliminary data.</text>
</comment>
<gene>
    <name evidence="1" type="ORF">ACFQMJ_03470</name>
</gene>
<proteinExistence type="predicted"/>
<evidence type="ECO:0000313" key="2">
    <source>
        <dbReference type="Proteomes" id="UP001596378"/>
    </source>
</evidence>
<dbReference type="PANTHER" id="PTHR36849">
    <property type="entry name" value="CYTOPLASMIC PROTEIN-RELATED"/>
    <property type="match status" value="1"/>
</dbReference>
<organism evidence="1 2">
    <name type="scientific">Cohnella cellulosilytica</name>
    <dbReference type="NCBI Taxonomy" id="986710"/>
    <lineage>
        <taxon>Bacteria</taxon>
        <taxon>Bacillati</taxon>
        <taxon>Bacillota</taxon>
        <taxon>Bacilli</taxon>
        <taxon>Bacillales</taxon>
        <taxon>Paenibacillaceae</taxon>
        <taxon>Cohnella</taxon>
    </lineage>
</organism>